<evidence type="ECO:0000256" key="2">
    <source>
        <dbReference type="ARBA" id="ARBA00022980"/>
    </source>
</evidence>
<dbReference type="AlphaFoldDB" id="A0A368C8F9"/>
<dbReference type="SUPFAM" id="SSF46561">
    <property type="entry name" value="Ribosomal protein L29 (L29p)"/>
    <property type="match status" value="1"/>
</dbReference>
<gene>
    <name evidence="5" type="primary">rpmC</name>
    <name evidence="6" type="ORF">DBW92_00330</name>
</gene>
<reference evidence="6 7" key="1">
    <citation type="journal article" date="2018" name="Microbiome">
        <title>Fine metagenomic profile of the Mediterranean stratified and mixed water columns revealed by assembly and recruitment.</title>
        <authorList>
            <person name="Haro-Moreno J.M."/>
            <person name="Lopez-Perez M."/>
            <person name="De La Torre J.R."/>
            <person name="Picazo A."/>
            <person name="Camacho A."/>
            <person name="Rodriguez-Valera F."/>
        </authorList>
    </citation>
    <scope>NUCLEOTIDE SEQUENCE [LARGE SCALE GENOMIC DNA]</scope>
    <source>
        <strain evidence="6">MED-G78</strain>
    </source>
</reference>
<keyword evidence="2 5" id="KW-0689">Ribosomal protein</keyword>
<dbReference type="GO" id="GO:0005840">
    <property type="term" value="C:ribosome"/>
    <property type="evidence" value="ECO:0007669"/>
    <property type="project" value="UniProtKB-KW"/>
</dbReference>
<dbReference type="CDD" id="cd00427">
    <property type="entry name" value="Ribosomal_L29_HIP"/>
    <property type="match status" value="1"/>
</dbReference>
<keyword evidence="3 5" id="KW-0687">Ribonucleoprotein</keyword>
<name>A0A368C8F9_9GAMM</name>
<evidence type="ECO:0000256" key="5">
    <source>
        <dbReference type="HAMAP-Rule" id="MF_00374"/>
    </source>
</evidence>
<dbReference type="Gene3D" id="1.10.287.310">
    <property type="match status" value="1"/>
</dbReference>
<dbReference type="GO" id="GO:0006412">
    <property type="term" value="P:translation"/>
    <property type="evidence" value="ECO:0007669"/>
    <property type="project" value="UniProtKB-UniRule"/>
</dbReference>
<dbReference type="NCBIfam" id="TIGR00012">
    <property type="entry name" value="L29"/>
    <property type="match status" value="1"/>
</dbReference>
<sequence>MSKELIDLRKKDLDQLDQELAAVRAEQFTMRIKHKTGQLNETNLLKINRRKVARIKTLITEMKNKESK</sequence>
<comment type="similarity">
    <text evidence="1 5">Belongs to the universal ribosomal protein uL29 family.</text>
</comment>
<comment type="caution">
    <text evidence="6">The sequence shown here is derived from an EMBL/GenBank/DDBJ whole genome shotgun (WGS) entry which is preliminary data.</text>
</comment>
<dbReference type="Pfam" id="PF00831">
    <property type="entry name" value="Ribosomal_L29"/>
    <property type="match status" value="1"/>
</dbReference>
<protein>
    <recommendedName>
        <fullName evidence="4 5">Large ribosomal subunit protein uL29</fullName>
    </recommendedName>
</protein>
<organism evidence="6 7">
    <name type="scientific">SAR86 cluster bacterium</name>
    <dbReference type="NCBI Taxonomy" id="2030880"/>
    <lineage>
        <taxon>Bacteria</taxon>
        <taxon>Pseudomonadati</taxon>
        <taxon>Pseudomonadota</taxon>
        <taxon>Gammaproteobacteria</taxon>
        <taxon>SAR86 cluster</taxon>
    </lineage>
</organism>
<evidence type="ECO:0000313" key="7">
    <source>
        <dbReference type="Proteomes" id="UP000252915"/>
    </source>
</evidence>
<evidence type="ECO:0000256" key="4">
    <source>
        <dbReference type="ARBA" id="ARBA00035204"/>
    </source>
</evidence>
<dbReference type="InterPro" id="IPR036049">
    <property type="entry name" value="Ribosomal_uL29_sf"/>
</dbReference>
<accession>A0A368C8F9</accession>
<dbReference type="EMBL" id="QOPI01000001">
    <property type="protein sequence ID" value="RCL45695.1"/>
    <property type="molecule type" value="Genomic_DNA"/>
</dbReference>
<evidence type="ECO:0000256" key="1">
    <source>
        <dbReference type="ARBA" id="ARBA00009254"/>
    </source>
</evidence>
<evidence type="ECO:0000313" key="6">
    <source>
        <dbReference type="EMBL" id="RCL45695.1"/>
    </source>
</evidence>
<dbReference type="HAMAP" id="MF_00374">
    <property type="entry name" value="Ribosomal_uL29"/>
    <property type="match status" value="1"/>
</dbReference>
<dbReference type="GO" id="GO:1990904">
    <property type="term" value="C:ribonucleoprotein complex"/>
    <property type="evidence" value="ECO:0007669"/>
    <property type="project" value="UniProtKB-KW"/>
</dbReference>
<proteinExistence type="inferred from homology"/>
<evidence type="ECO:0000256" key="3">
    <source>
        <dbReference type="ARBA" id="ARBA00023274"/>
    </source>
</evidence>
<dbReference type="Proteomes" id="UP000252915">
    <property type="component" value="Unassembled WGS sequence"/>
</dbReference>
<dbReference type="GO" id="GO:0003735">
    <property type="term" value="F:structural constituent of ribosome"/>
    <property type="evidence" value="ECO:0007669"/>
    <property type="project" value="InterPro"/>
</dbReference>
<dbReference type="InterPro" id="IPR001854">
    <property type="entry name" value="Ribosomal_uL29"/>
</dbReference>